<dbReference type="SUPFAM" id="SSF53955">
    <property type="entry name" value="Lysozyme-like"/>
    <property type="match status" value="1"/>
</dbReference>
<protein>
    <recommendedName>
        <fullName evidence="2">Transglycosylase SLT domain-containing protein</fullName>
    </recommendedName>
</protein>
<gene>
    <name evidence="3" type="ORF">UY86_C0001G0016</name>
</gene>
<evidence type="ECO:0000313" key="4">
    <source>
        <dbReference type="Proteomes" id="UP000033852"/>
    </source>
</evidence>
<feature type="coiled-coil region" evidence="1">
    <location>
        <begin position="160"/>
        <end position="222"/>
    </location>
</feature>
<dbReference type="InterPro" id="IPR023346">
    <property type="entry name" value="Lysozyme-like_dom_sf"/>
</dbReference>
<dbReference type="Pfam" id="PF13406">
    <property type="entry name" value="SLT_2"/>
    <property type="match status" value="1"/>
</dbReference>
<feature type="domain" description="Transglycosylase SLT" evidence="2">
    <location>
        <begin position="246"/>
        <end position="407"/>
    </location>
</feature>
<evidence type="ECO:0000256" key="1">
    <source>
        <dbReference type="SAM" id="Coils"/>
    </source>
</evidence>
<dbReference type="EMBL" id="LCRR01000001">
    <property type="protein sequence ID" value="KKW38043.1"/>
    <property type="molecule type" value="Genomic_DNA"/>
</dbReference>
<feature type="coiled-coil region" evidence="1">
    <location>
        <begin position="30"/>
        <end position="134"/>
    </location>
</feature>
<dbReference type="Proteomes" id="UP000033852">
    <property type="component" value="Unassembled WGS sequence"/>
</dbReference>
<dbReference type="Gene3D" id="1.10.530.10">
    <property type="match status" value="1"/>
</dbReference>
<reference evidence="3 4" key="1">
    <citation type="journal article" date="2015" name="Nature">
        <title>rRNA introns, odd ribosomes, and small enigmatic genomes across a large radiation of phyla.</title>
        <authorList>
            <person name="Brown C.T."/>
            <person name="Hug L.A."/>
            <person name="Thomas B.C."/>
            <person name="Sharon I."/>
            <person name="Castelle C.J."/>
            <person name="Singh A."/>
            <person name="Wilkins M.J."/>
            <person name="Williams K.H."/>
            <person name="Banfield J.F."/>
        </authorList>
    </citation>
    <scope>NUCLEOTIDE SEQUENCE [LARGE SCALE GENOMIC DNA]</scope>
</reference>
<dbReference type="Gene3D" id="6.10.250.3150">
    <property type="match status" value="1"/>
</dbReference>
<accession>A0A0G1Y3J9</accession>
<keyword evidence="1" id="KW-0175">Coiled coil</keyword>
<name>A0A0G1Y3J9_9BACT</name>
<evidence type="ECO:0000259" key="2">
    <source>
        <dbReference type="Pfam" id="PF13406"/>
    </source>
</evidence>
<dbReference type="InterPro" id="IPR031304">
    <property type="entry name" value="SLT_2"/>
</dbReference>
<evidence type="ECO:0000313" key="3">
    <source>
        <dbReference type="EMBL" id="KKW38043.1"/>
    </source>
</evidence>
<dbReference type="STRING" id="1618607.UY86_C0001G0016"/>
<dbReference type="AlphaFoldDB" id="A0A0G1Y3J9"/>
<organism evidence="3 4">
    <name type="scientific">Candidatus Adlerbacteria bacterium GW2011_GWB1_54_7</name>
    <dbReference type="NCBI Taxonomy" id="1618607"/>
    <lineage>
        <taxon>Bacteria</taxon>
        <taxon>Candidatus Adleribacteriota</taxon>
    </lineage>
</organism>
<comment type="caution">
    <text evidence="3">The sequence shown here is derived from an EMBL/GenBank/DDBJ whole genome shotgun (WGS) entry which is preliminary data.</text>
</comment>
<sequence length="449" mass="49904">MMGRYIGAVALGVLLGLGFVVFQAAPTRAQNLSEQEKTKLRAEYDAIQQEIAQWQKVLDDTRAKKNTLQGDVTLLDAQIKKATAEIRSRNNTIARLADEINQKSRNISALEQRLEDGRESLAELLREKQEFETTSIAVMVLSAQGLSEFFSAVDAIDSINEKLQRHFDQLRGIRTETEKEKEALAARKDREFDARYEVEQKKKQIDENKKEKNELLSVAKSEEKAYQQVLAERQRRAEEIRSALFELRDTQGISFETALAYAIAAESVTGVRAAFILGILRQESNLGKNVGQCYLTNPDTGAGKGKNTGTVFKNVMHPTRDVPVFLNIMERLGRDAYSTVVSCPQSVGYGGAMGPSQFIPSTWKLYEVRIGSAVGAGTPDPWIPKHAIMATALYMQELGAGTQTPSAEQKAAAQYYAGSYWKSRGMGYAASVLSFATQYQNDIDFLNEN</sequence>
<proteinExistence type="predicted"/>